<dbReference type="SUPFAM" id="SSF111331">
    <property type="entry name" value="NAD kinase/diacylglycerol kinase-like"/>
    <property type="match status" value="1"/>
</dbReference>
<comment type="similarity">
    <text evidence="2">Belongs to the diacylglycerol/lipid kinase family.</text>
</comment>
<keyword evidence="7" id="KW-0594">Phospholipid biosynthesis</keyword>
<keyword evidence="8" id="KW-1208">Phospholipid metabolism</keyword>
<dbReference type="InterPro" id="IPR045540">
    <property type="entry name" value="YegS/DAGK_C"/>
</dbReference>
<dbReference type="GO" id="GO:0005886">
    <property type="term" value="C:plasma membrane"/>
    <property type="evidence" value="ECO:0007669"/>
    <property type="project" value="TreeGrafter"/>
</dbReference>
<dbReference type="AlphaFoldDB" id="A0A510V4T4"/>
<sequence length="332" mass="35294">MPRDILAPVTTPQDAITQPAAEQRDDRGPLRTAVIVNPNRVEGLDELRAGIVEQLTEAGWPEPAWLETTAEDPGTGQAKQAVEDGAAVVFVAGGDGTVRACIDGLAGTQTALAILPGGTGNLLATNLGVPTNTIEGVQLALDRGRRVVDLGEVEGQTFAVMAGMGLDAAMVDDAPTRLKAVLGPVAYVFSALKHLNDAEMKVEVQVDDYPVLRRRARTVIVGNVGRLQGGVNLLPDAEPDNGQMDVAVLAPRNLGHWIQTAFAVLRPGRNRVPNMEVLRGSRITITSDRPQPRQLDGDVIDKSTTLDVAVRPDALWVCVYQPDTSEDLTEGS</sequence>
<proteinExistence type="inferred from homology"/>
<feature type="domain" description="DAGKc" evidence="9">
    <location>
        <begin position="27"/>
        <end position="157"/>
    </location>
</feature>
<keyword evidence="3" id="KW-0808">Transferase</keyword>
<keyword evidence="4" id="KW-0547">Nucleotide-binding</keyword>
<gene>
    <name evidence="10" type="ORF">CXY01_24040</name>
</gene>
<dbReference type="InterPro" id="IPR017438">
    <property type="entry name" value="ATP-NAD_kinase_N"/>
</dbReference>
<evidence type="ECO:0000313" key="10">
    <source>
        <dbReference type="EMBL" id="GEK21884.1"/>
    </source>
</evidence>
<evidence type="ECO:0000256" key="7">
    <source>
        <dbReference type="ARBA" id="ARBA00023209"/>
    </source>
</evidence>
<reference evidence="10 11" key="1">
    <citation type="submission" date="2019-07" db="EMBL/GenBank/DDBJ databases">
        <title>Whole genome shotgun sequence of Cellulomonas xylanilytica NBRC 101102.</title>
        <authorList>
            <person name="Hosoyama A."/>
            <person name="Uohara A."/>
            <person name="Ohji S."/>
            <person name="Ichikawa N."/>
        </authorList>
    </citation>
    <scope>NUCLEOTIDE SEQUENCE [LARGE SCALE GENOMIC DNA]</scope>
    <source>
        <strain evidence="10 11">NBRC 101102</strain>
    </source>
</reference>
<evidence type="ECO:0000256" key="2">
    <source>
        <dbReference type="ARBA" id="ARBA00005983"/>
    </source>
</evidence>
<evidence type="ECO:0000259" key="9">
    <source>
        <dbReference type="PROSITE" id="PS50146"/>
    </source>
</evidence>
<protein>
    <submittedName>
        <fullName evidence="10">Sphingosine kinase</fullName>
    </submittedName>
</protein>
<organism evidence="10 11">
    <name type="scientific">Cellulomonas xylanilytica</name>
    <dbReference type="NCBI Taxonomy" id="233583"/>
    <lineage>
        <taxon>Bacteria</taxon>
        <taxon>Bacillati</taxon>
        <taxon>Actinomycetota</taxon>
        <taxon>Actinomycetes</taxon>
        <taxon>Micrococcales</taxon>
        <taxon>Cellulomonadaceae</taxon>
        <taxon>Cellulomonas</taxon>
    </lineage>
</organism>
<keyword evidence="5 10" id="KW-0418">Kinase</keyword>
<keyword evidence="7" id="KW-0443">Lipid metabolism</keyword>
<evidence type="ECO:0000256" key="5">
    <source>
        <dbReference type="ARBA" id="ARBA00022777"/>
    </source>
</evidence>
<evidence type="ECO:0000256" key="3">
    <source>
        <dbReference type="ARBA" id="ARBA00022679"/>
    </source>
</evidence>
<dbReference type="Gene3D" id="2.60.200.40">
    <property type="match status" value="1"/>
</dbReference>
<dbReference type="GO" id="GO:0005524">
    <property type="term" value="F:ATP binding"/>
    <property type="evidence" value="ECO:0007669"/>
    <property type="project" value="UniProtKB-KW"/>
</dbReference>
<dbReference type="InterPro" id="IPR001206">
    <property type="entry name" value="Diacylglycerol_kinase_cat_dom"/>
</dbReference>
<accession>A0A510V4T4</accession>
<dbReference type="InterPro" id="IPR050187">
    <property type="entry name" value="Lipid_Phosphate_FormReg"/>
</dbReference>
<evidence type="ECO:0000256" key="8">
    <source>
        <dbReference type="ARBA" id="ARBA00023264"/>
    </source>
</evidence>
<dbReference type="Pfam" id="PF19279">
    <property type="entry name" value="YegS_C"/>
    <property type="match status" value="1"/>
</dbReference>
<comment type="cofactor">
    <cofactor evidence="1">
        <name>Mg(2+)</name>
        <dbReference type="ChEBI" id="CHEBI:18420"/>
    </cofactor>
</comment>
<comment type="caution">
    <text evidence="10">The sequence shown here is derived from an EMBL/GenBank/DDBJ whole genome shotgun (WGS) entry which is preliminary data.</text>
</comment>
<dbReference type="PANTHER" id="PTHR12358">
    <property type="entry name" value="SPHINGOSINE KINASE"/>
    <property type="match status" value="1"/>
</dbReference>
<dbReference type="PANTHER" id="PTHR12358:SF106">
    <property type="entry name" value="LIPID KINASE YEGS"/>
    <property type="match status" value="1"/>
</dbReference>
<dbReference type="GO" id="GO:0016301">
    <property type="term" value="F:kinase activity"/>
    <property type="evidence" value="ECO:0007669"/>
    <property type="project" value="UniProtKB-KW"/>
</dbReference>
<dbReference type="Proteomes" id="UP000321118">
    <property type="component" value="Unassembled WGS sequence"/>
</dbReference>
<dbReference type="InterPro" id="IPR016064">
    <property type="entry name" value="NAD/diacylglycerol_kinase_sf"/>
</dbReference>
<dbReference type="SMART" id="SM00046">
    <property type="entry name" value="DAGKc"/>
    <property type="match status" value="1"/>
</dbReference>
<dbReference type="PROSITE" id="PS50146">
    <property type="entry name" value="DAGK"/>
    <property type="match status" value="1"/>
</dbReference>
<dbReference type="EMBL" id="BJUB01000007">
    <property type="protein sequence ID" value="GEK21884.1"/>
    <property type="molecule type" value="Genomic_DNA"/>
</dbReference>
<dbReference type="Pfam" id="PF00781">
    <property type="entry name" value="DAGK_cat"/>
    <property type="match status" value="1"/>
</dbReference>
<evidence type="ECO:0000313" key="11">
    <source>
        <dbReference type="Proteomes" id="UP000321118"/>
    </source>
</evidence>
<keyword evidence="7" id="KW-0444">Lipid biosynthesis</keyword>
<dbReference type="Gene3D" id="3.40.50.10330">
    <property type="entry name" value="Probable inorganic polyphosphate/atp-NAD kinase, domain 1"/>
    <property type="match status" value="1"/>
</dbReference>
<evidence type="ECO:0000256" key="1">
    <source>
        <dbReference type="ARBA" id="ARBA00001946"/>
    </source>
</evidence>
<keyword evidence="6" id="KW-0067">ATP-binding</keyword>
<evidence type="ECO:0000256" key="4">
    <source>
        <dbReference type="ARBA" id="ARBA00022741"/>
    </source>
</evidence>
<name>A0A510V4T4_9CELL</name>
<dbReference type="GO" id="GO:0008654">
    <property type="term" value="P:phospholipid biosynthetic process"/>
    <property type="evidence" value="ECO:0007669"/>
    <property type="project" value="UniProtKB-KW"/>
</dbReference>
<keyword evidence="11" id="KW-1185">Reference proteome</keyword>
<evidence type="ECO:0000256" key="6">
    <source>
        <dbReference type="ARBA" id="ARBA00022840"/>
    </source>
</evidence>